<accession>A0A1B7MYR6</accession>
<feature type="region of interest" description="Disordered" evidence="1">
    <location>
        <begin position="292"/>
        <end position="319"/>
    </location>
</feature>
<evidence type="ECO:0000313" key="3">
    <source>
        <dbReference type="EMBL" id="OAX37701.1"/>
    </source>
</evidence>
<dbReference type="PANTHER" id="PTHR33840:SF2">
    <property type="entry name" value="TLE1 PHOSPHOLIPASE DOMAIN-CONTAINING PROTEIN"/>
    <property type="match status" value="1"/>
</dbReference>
<keyword evidence="4" id="KW-1185">Reference proteome</keyword>
<dbReference type="InterPro" id="IPR018712">
    <property type="entry name" value="Tle1-like_cat"/>
</dbReference>
<feature type="compositionally biased region" description="Basic and acidic residues" evidence="1">
    <location>
        <begin position="292"/>
        <end position="304"/>
    </location>
</feature>
<dbReference type="STRING" id="1314800.A0A1B7MYR6"/>
<dbReference type="InParanoid" id="A0A1B7MYR6"/>
<dbReference type="Pfam" id="PF09994">
    <property type="entry name" value="T6SS_Tle1-like_cat"/>
    <property type="match status" value="1"/>
</dbReference>
<name>A0A1B7MYR6_9AGAM</name>
<reference evidence="3 4" key="1">
    <citation type="submission" date="2016-06" db="EMBL/GenBank/DDBJ databases">
        <title>Comparative genomics of the ectomycorrhizal sister species Rhizopogon vinicolor and Rhizopogon vesiculosus (Basidiomycota: Boletales) reveals a divergence of the mating type B locus.</title>
        <authorList>
            <consortium name="DOE Joint Genome Institute"/>
            <person name="Mujic A.B."/>
            <person name="Kuo A."/>
            <person name="Tritt A."/>
            <person name="Lipzen A."/>
            <person name="Chen C."/>
            <person name="Johnson J."/>
            <person name="Sharma A."/>
            <person name="Barry K."/>
            <person name="Grigoriev I.V."/>
            <person name="Spatafora J.W."/>
        </authorList>
    </citation>
    <scope>NUCLEOTIDE SEQUENCE [LARGE SCALE GENOMIC DNA]</scope>
    <source>
        <strain evidence="3 4">AM-OR11-026</strain>
    </source>
</reference>
<sequence>MAEDAQPIQQQPRPTPLVINGYSEIPDVSSSPTTGGGEGSSHPYDAIIPPAHTHRTLVLCFDGTGDQFDSDNSNIVQLFSMLVKDDPNQQMVYYQAGIGTYTIPEMATPMMAKLSKTVDMMIGSHLNAHVMGGYEFLMQNYVAGDKICIFGFSRGAYTARALAGMIHKVGLLPTCNHQQVPFAYNMYSRDDEEGWKQSTAFKKAFSINVDIEFVGVWDTVSSVGVLPKRLPFTRANDNIRYFRHALSLDEHRVRFKPNLWARPTEEDKKLGIQRHEMPRSFRRHFPTFEEVKDRKSVADSEATKGSHHSHHSDKRLPELERQYSTSIVETDVEEVWFSGCHCDVGGGSVTNGTRNSLARIPLRWMIRECFKLKVGILFHRDMFKDIGMDPATLYPLVKRPPPIYQPPRVASAPGTPDSTVKAHVLPRPEIVRGNSAVVAYSDGGDFVNEEVEDLLDAMSPIYDQLTKLPWWILEVIPQPLRYQADEDNSMIAKYTINMGHGRHLPRQHKAGVKFHRSVKIRMEADGLEFGKYWPKAKLKVEPEWID</sequence>
<dbReference type="PANTHER" id="PTHR33840">
    <property type="match status" value="1"/>
</dbReference>
<evidence type="ECO:0000256" key="1">
    <source>
        <dbReference type="SAM" id="MobiDB-lite"/>
    </source>
</evidence>
<protein>
    <recommendedName>
        <fullName evidence="2">T6SS Phospholipase effector Tle1-like catalytic domain-containing protein</fullName>
    </recommendedName>
</protein>
<proteinExistence type="predicted"/>
<evidence type="ECO:0000259" key="2">
    <source>
        <dbReference type="Pfam" id="PF09994"/>
    </source>
</evidence>
<dbReference type="InterPro" id="IPR029058">
    <property type="entry name" value="AB_hydrolase_fold"/>
</dbReference>
<dbReference type="EMBL" id="KV448336">
    <property type="protein sequence ID" value="OAX37701.1"/>
    <property type="molecule type" value="Genomic_DNA"/>
</dbReference>
<evidence type="ECO:0000313" key="4">
    <source>
        <dbReference type="Proteomes" id="UP000092154"/>
    </source>
</evidence>
<gene>
    <name evidence="3" type="ORF">K503DRAFT_866684</name>
</gene>
<dbReference type="OrthoDB" id="3162439at2759"/>
<dbReference type="SUPFAM" id="SSF53474">
    <property type="entry name" value="alpha/beta-Hydrolases"/>
    <property type="match status" value="1"/>
</dbReference>
<feature type="domain" description="T6SS Phospholipase effector Tle1-like catalytic" evidence="2">
    <location>
        <begin position="55"/>
        <end position="368"/>
    </location>
</feature>
<feature type="region of interest" description="Disordered" evidence="1">
    <location>
        <begin position="1"/>
        <end position="44"/>
    </location>
</feature>
<organism evidence="3 4">
    <name type="scientific">Rhizopogon vinicolor AM-OR11-026</name>
    <dbReference type="NCBI Taxonomy" id="1314800"/>
    <lineage>
        <taxon>Eukaryota</taxon>
        <taxon>Fungi</taxon>
        <taxon>Dikarya</taxon>
        <taxon>Basidiomycota</taxon>
        <taxon>Agaricomycotina</taxon>
        <taxon>Agaricomycetes</taxon>
        <taxon>Agaricomycetidae</taxon>
        <taxon>Boletales</taxon>
        <taxon>Suillineae</taxon>
        <taxon>Rhizopogonaceae</taxon>
        <taxon>Rhizopogon</taxon>
    </lineage>
</organism>
<dbReference type="AlphaFoldDB" id="A0A1B7MYR6"/>
<dbReference type="Proteomes" id="UP000092154">
    <property type="component" value="Unassembled WGS sequence"/>
</dbReference>